<proteinExistence type="predicted"/>
<evidence type="ECO:0000313" key="1">
    <source>
        <dbReference type="EMBL" id="KAH3729391.1"/>
    </source>
</evidence>
<evidence type="ECO:0000313" key="2">
    <source>
        <dbReference type="Proteomes" id="UP000828390"/>
    </source>
</evidence>
<dbReference type="AlphaFoldDB" id="A0A9D4CR89"/>
<reference evidence="1" key="1">
    <citation type="journal article" date="2019" name="bioRxiv">
        <title>The Genome of the Zebra Mussel, Dreissena polymorpha: A Resource for Invasive Species Research.</title>
        <authorList>
            <person name="McCartney M.A."/>
            <person name="Auch B."/>
            <person name="Kono T."/>
            <person name="Mallez S."/>
            <person name="Zhang Y."/>
            <person name="Obille A."/>
            <person name="Becker A."/>
            <person name="Abrahante J.E."/>
            <person name="Garbe J."/>
            <person name="Badalamenti J.P."/>
            <person name="Herman A."/>
            <person name="Mangelson H."/>
            <person name="Liachko I."/>
            <person name="Sullivan S."/>
            <person name="Sone E.D."/>
            <person name="Koren S."/>
            <person name="Silverstein K.A.T."/>
            <person name="Beckman K.B."/>
            <person name="Gohl D.M."/>
        </authorList>
    </citation>
    <scope>NUCLEOTIDE SEQUENCE</scope>
    <source>
        <strain evidence="1">Duluth1</strain>
        <tissue evidence="1">Whole animal</tissue>
    </source>
</reference>
<keyword evidence="2" id="KW-1185">Reference proteome</keyword>
<organism evidence="1 2">
    <name type="scientific">Dreissena polymorpha</name>
    <name type="common">Zebra mussel</name>
    <name type="synonym">Mytilus polymorpha</name>
    <dbReference type="NCBI Taxonomy" id="45954"/>
    <lineage>
        <taxon>Eukaryota</taxon>
        <taxon>Metazoa</taxon>
        <taxon>Spiralia</taxon>
        <taxon>Lophotrochozoa</taxon>
        <taxon>Mollusca</taxon>
        <taxon>Bivalvia</taxon>
        <taxon>Autobranchia</taxon>
        <taxon>Heteroconchia</taxon>
        <taxon>Euheterodonta</taxon>
        <taxon>Imparidentia</taxon>
        <taxon>Neoheterodontei</taxon>
        <taxon>Myida</taxon>
        <taxon>Dreissenoidea</taxon>
        <taxon>Dreissenidae</taxon>
        <taxon>Dreissena</taxon>
    </lineage>
</organism>
<comment type="caution">
    <text evidence="1">The sequence shown here is derived from an EMBL/GenBank/DDBJ whole genome shotgun (WGS) entry which is preliminary data.</text>
</comment>
<reference evidence="1" key="2">
    <citation type="submission" date="2020-11" db="EMBL/GenBank/DDBJ databases">
        <authorList>
            <person name="McCartney M.A."/>
            <person name="Auch B."/>
            <person name="Kono T."/>
            <person name="Mallez S."/>
            <person name="Becker A."/>
            <person name="Gohl D.M."/>
            <person name="Silverstein K.A.T."/>
            <person name="Koren S."/>
            <person name="Bechman K.B."/>
            <person name="Herman A."/>
            <person name="Abrahante J.E."/>
            <person name="Garbe J."/>
        </authorList>
    </citation>
    <scope>NUCLEOTIDE SEQUENCE</scope>
    <source>
        <strain evidence="1">Duluth1</strain>
        <tissue evidence="1">Whole animal</tissue>
    </source>
</reference>
<accession>A0A9D4CR89</accession>
<protein>
    <submittedName>
        <fullName evidence="1">Uncharacterized protein</fullName>
    </submittedName>
</protein>
<sequence length="252" mass="29141">MHLLKLYVPVAIYYQMNLKHIDKQMPPKSRKALFDNEPLEVLRKEISEILPKLAPGFNKNHGDQDLFGHEEENTLKMRYERIGSETASIYTMYTLIDEWQELSDDEKCQDDALETLITTEDSEHDVYQNSSFKLDSSNEVETTINEGEGANDRLANHNNAYAKRIFSSDDENAMRSLSYGSEADFCKLVRQWYEAEDMPGLSAPERCKVRLAFKDSLLRDVDFNVNPPPGKYIKGFPKVMFKGFVRRIDTSF</sequence>
<dbReference type="EMBL" id="JAIWYP010000012">
    <property type="protein sequence ID" value="KAH3729391.1"/>
    <property type="molecule type" value="Genomic_DNA"/>
</dbReference>
<name>A0A9D4CR89_DREPO</name>
<dbReference type="Proteomes" id="UP000828390">
    <property type="component" value="Unassembled WGS sequence"/>
</dbReference>
<gene>
    <name evidence="1" type="ORF">DPMN_055359</name>
</gene>